<keyword evidence="3" id="KW-1185">Reference proteome</keyword>
<sequence>YFHLQKGDDYGKDMHAGNEKEPDHGNNETLTVSSLAKQLHNNAYNMNEENAKNKEYGNVVDEDTSIIYSDILETIDTELPQAILSNP</sequence>
<reference evidence="2 3" key="1">
    <citation type="submission" date="2024-11" db="EMBL/GenBank/DDBJ databases">
        <title>Chromosome-level genome assembly of the freshwater bivalve Anodonta woodiana.</title>
        <authorList>
            <person name="Chen X."/>
        </authorList>
    </citation>
    <scope>NUCLEOTIDE SEQUENCE [LARGE SCALE GENOMIC DNA]</scope>
    <source>
        <strain evidence="2">MN2024</strain>
        <tissue evidence="2">Gills</tissue>
    </source>
</reference>
<evidence type="ECO:0000313" key="2">
    <source>
        <dbReference type="EMBL" id="KAL3836748.1"/>
    </source>
</evidence>
<organism evidence="2 3">
    <name type="scientific">Sinanodonta woodiana</name>
    <name type="common">Chinese pond mussel</name>
    <name type="synonym">Anodonta woodiana</name>
    <dbReference type="NCBI Taxonomy" id="1069815"/>
    <lineage>
        <taxon>Eukaryota</taxon>
        <taxon>Metazoa</taxon>
        <taxon>Spiralia</taxon>
        <taxon>Lophotrochozoa</taxon>
        <taxon>Mollusca</taxon>
        <taxon>Bivalvia</taxon>
        <taxon>Autobranchia</taxon>
        <taxon>Heteroconchia</taxon>
        <taxon>Palaeoheterodonta</taxon>
        <taxon>Unionida</taxon>
        <taxon>Unionoidea</taxon>
        <taxon>Unionidae</taxon>
        <taxon>Unioninae</taxon>
        <taxon>Sinanodonta</taxon>
    </lineage>
</organism>
<feature type="region of interest" description="Disordered" evidence="1">
    <location>
        <begin position="1"/>
        <end position="28"/>
    </location>
</feature>
<dbReference type="Proteomes" id="UP001634394">
    <property type="component" value="Unassembled WGS sequence"/>
</dbReference>
<evidence type="ECO:0000256" key="1">
    <source>
        <dbReference type="SAM" id="MobiDB-lite"/>
    </source>
</evidence>
<gene>
    <name evidence="2" type="ORF">ACJMK2_022165</name>
</gene>
<feature type="non-terminal residue" evidence="2">
    <location>
        <position position="1"/>
    </location>
</feature>
<proteinExistence type="predicted"/>
<accession>A0ABD3TKS3</accession>
<dbReference type="EMBL" id="JBJQND010000018">
    <property type="protein sequence ID" value="KAL3836748.1"/>
    <property type="molecule type" value="Genomic_DNA"/>
</dbReference>
<dbReference type="AlphaFoldDB" id="A0ABD3TKS3"/>
<name>A0ABD3TKS3_SINWO</name>
<protein>
    <submittedName>
        <fullName evidence="2">Uncharacterized protein</fullName>
    </submittedName>
</protein>
<comment type="caution">
    <text evidence="2">The sequence shown here is derived from an EMBL/GenBank/DDBJ whole genome shotgun (WGS) entry which is preliminary data.</text>
</comment>
<evidence type="ECO:0000313" key="3">
    <source>
        <dbReference type="Proteomes" id="UP001634394"/>
    </source>
</evidence>
<feature type="compositionally biased region" description="Basic and acidic residues" evidence="1">
    <location>
        <begin position="1"/>
        <end position="26"/>
    </location>
</feature>